<dbReference type="PANTHER" id="PTHR33977:SF1">
    <property type="entry name" value="ZINC ION BINDING PROTEIN"/>
    <property type="match status" value="1"/>
</dbReference>
<sequence>MWVENAKSKADIPSPVLLYKQQDVKQIDELNDFSKSDFAIGIQTTFQRDMLMKFGSEAICMDSTHSTNVYDFCLVTILVLDDFGEGVPVGWMISNREDAAALRQFLLKVRNVCGDIQTKVFMSDDADNFYNAWKSIFTVSKTKKLICAWHIDKTWRKGVQEHITVKSKQAEVYHHLRVLLEEVTKGTFHLRLQQFISWLSNDDDLLAFLDYFRKQYVPKIEQWAPCYRGATTVNTNMAIESFHRLLKVCYLEKKQNRRVDHLLHILLKISRDKTFERLQKTQKGKLSHRISEVNKRHRTAQNMNASEVIISNTGATWRIKPTVPDSQEKFYTVEKISDACSCSCRIRCSTCDVCVHSYSCTCMDYLIHSTICKHIHLVEMSFNNVENIITVDDTCTINEERISLDVQPNDELEAPSTELLTEDTCSIETPDISSLQYLTHQIHNQDSINDVSVMKEKAISTCKKVPGESLSEGKLI</sequence>
<proteinExistence type="predicted"/>
<dbReference type="eggNOG" id="ENOG502QVXX">
    <property type="taxonomic scope" value="Eukaryota"/>
</dbReference>
<reference evidence="3" key="1">
    <citation type="submission" date="2017-05" db="UniProtKB">
        <authorList>
            <consortium name="EnsemblMetazoa"/>
        </authorList>
    </citation>
    <scope>IDENTIFICATION</scope>
</reference>
<dbReference type="InterPro" id="IPR007527">
    <property type="entry name" value="Znf_SWIM"/>
</dbReference>
<keyword evidence="1" id="KW-0863">Zinc-finger</keyword>
<keyword evidence="1" id="KW-0479">Metal-binding</keyword>
<evidence type="ECO:0000256" key="1">
    <source>
        <dbReference type="PROSITE-ProRule" id="PRU00325"/>
    </source>
</evidence>
<name>A0A1X7TFE7_AMPQE</name>
<dbReference type="Pfam" id="PF21056">
    <property type="entry name" value="ZSWIM1-3_RNaseH-like"/>
    <property type="match status" value="1"/>
</dbReference>
<accession>A0A1X7TFE7</accession>
<dbReference type="InParanoid" id="A0A1X7TFE7"/>
<dbReference type="InterPro" id="IPR048324">
    <property type="entry name" value="ZSWIM1-3_RNaseH-like"/>
</dbReference>
<evidence type="ECO:0000313" key="3">
    <source>
        <dbReference type="EnsemblMetazoa" id="Aqu2.1.13375_001"/>
    </source>
</evidence>
<feature type="domain" description="SWIM-type" evidence="2">
    <location>
        <begin position="351"/>
        <end position="383"/>
    </location>
</feature>
<keyword evidence="1" id="KW-0862">Zinc</keyword>
<dbReference type="EnsemblMetazoa" id="Aqu2.1.13375_001">
    <property type="protein sequence ID" value="Aqu2.1.13375_001"/>
    <property type="gene ID" value="Aqu2.1.13375"/>
</dbReference>
<protein>
    <recommendedName>
        <fullName evidence="2">SWIM-type domain-containing protein</fullName>
    </recommendedName>
</protein>
<dbReference type="PROSITE" id="PS50966">
    <property type="entry name" value="ZF_SWIM"/>
    <property type="match status" value="1"/>
</dbReference>
<dbReference type="GO" id="GO:0008270">
    <property type="term" value="F:zinc ion binding"/>
    <property type="evidence" value="ECO:0007669"/>
    <property type="project" value="UniProtKB-KW"/>
</dbReference>
<dbReference type="AlphaFoldDB" id="A0A1X7TFE7"/>
<evidence type="ECO:0000259" key="2">
    <source>
        <dbReference type="PROSITE" id="PS50966"/>
    </source>
</evidence>
<organism evidence="3">
    <name type="scientific">Amphimedon queenslandica</name>
    <name type="common">Sponge</name>
    <dbReference type="NCBI Taxonomy" id="400682"/>
    <lineage>
        <taxon>Eukaryota</taxon>
        <taxon>Metazoa</taxon>
        <taxon>Porifera</taxon>
        <taxon>Demospongiae</taxon>
        <taxon>Heteroscleromorpha</taxon>
        <taxon>Haplosclerida</taxon>
        <taxon>Niphatidae</taxon>
        <taxon>Amphimedon</taxon>
    </lineage>
</organism>
<dbReference type="PANTHER" id="PTHR33977">
    <property type="entry name" value="ZINC ION BINDING PROTEIN"/>
    <property type="match status" value="1"/>
</dbReference>
<dbReference type="OrthoDB" id="5987763at2759"/>